<dbReference type="GO" id="GO:0000287">
    <property type="term" value="F:magnesium ion binding"/>
    <property type="evidence" value="ECO:0007669"/>
    <property type="project" value="InterPro"/>
</dbReference>
<dbReference type="Pfam" id="PF01648">
    <property type="entry name" value="ACPS"/>
    <property type="match status" value="1"/>
</dbReference>
<dbReference type="OMA" id="WYFEVER"/>
<dbReference type="OrthoDB" id="26719at2759"/>
<dbReference type="Gene3D" id="3.90.470.20">
    <property type="entry name" value="4'-phosphopantetheinyl transferase domain"/>
    <property type="match status" value="2"/>
</dbReference>
<keyword evidence="6" id="KW-1185">Reference proteome</keyword>
<dbReference type="SUPFAM" id="SSF56214">
    <property type="entry name" value="4'-phosphopantetheinyl transferase"/>
    <property type="match status" value="2"/>
</dbReference>
<dbReference type="EMBL" id="KQ964552">
    <property type="protein sequence ID" value="KXN68995.1"/>
    <property type="molecule type" value="Genomic_DNA"/>
</dbReference>
<dbReference type="AlphaFoldDB" id="A0A137P1Q6"/>
<dbReference type="PANTHER" id="PTHR12215">
    <property type="entry name" value="PHOSPHOPANTETHEINE TRANSFERASE"/>
    <property type="match status" value="1"/>
</dbReference>
<dbReference type="InterPro" id="IPR055066">
    <property type="entry name" value="AASDHPPT_N"/>
</dbReference>
<evidence type="ECO:0000259" key="4">
    <source>
        <dbReference type="Pfam" id="PF22624"/>
    </source>
</evidence>
<name>A0A137P1Q6_CONC2</name>
<dbReference type="PANTHER" id="PTHR12215:SF10">
    <property type="entry name" value="L-AMINOADIPATE-SEMIALDEHYDE DEHYDROGENASE-PHOSPHOPANTETHEINYL TRANSFERASE"/>
    <property type="match status" value="1"/>
</dbReference>
<dbReference type="GO" id="GO:0008897">
    <property type="term" value="F:holo-[acyl-carrier-protein] synthase activity"/>
    <property type="evidence" value="ECO:0007669"/>
    <property type="project" value="UniProtKB-EC"/>
</dbReference>
<dbReference type="InterPro" id="IPR050559">
    <property type="entry name" value="P-Pant_transferase_sf"/>
</dbReference>
<dbReference type="STRING" id="796925.A0A137P1Q6"/>
<dbReference type="GO" id="GO:0019878">
    <property type="term" value="P:lysine biosynthetic process via aminoadipic acid"/>
    <property type="evidence" value="ECO:0007669"/>
    <property type="project" value="TreeGrafter"/>
</dbReference>
<protein>
    <recommendedName>
        <fullName evidence="1">holo-[acyl-carrier-protein] synthase</fullName>
        <ecNumber evidence="1">2.7.8.7</ecNumber>
    </recommendedName>
</protein>
<evidence type="ECO:0000313" key="5">
    <source>
        <dbReference type="EMBL" id="KXN68995.1"/>
    </source>
</evidence>
<proteinExistence type="predicted"/>
<accession>A0A137P1Q6</accession>
<evidence type="ECO:0000256" key="1">
    <source>
        <dbReference type="ARBA" id="ARBA00013172"/>
    </source>
</evidence>
<keyword evidence="2" id="KW-0808">Transferase</keyword>
<dbReference type="InterPro" id="IPR037143">
    <property type="entry name" value="4-PPantetheinyl_Trfase_dom_sf"/>
</dbReference>
<reference evidence="5 6" key="1">
    <citation type="journal article" date="2015" name="Genome Biol. Evol.">
        <title>Phylogenomic analyses indicate that early fungi evolved digesting cell walls of algal ancestors of land plants.</title>
        <authorList>
            <person name="Chang Y."/>
            <person name="Wang S."/>
            <person name="Sekimoto S."/>
            <person name="Aerts A.L."/>
            <person name="Choi C."/>
            <person name="Clum A."/>
            <person name="LaButti K.M."/>
            <person name="Lindquist E.A."/>
            <person name="Yee Ngan C."/>
            <person name="Ohm R.A."/>
            <person name="Salamov A.A."/>
            <person name="Grigoriev I.V."/>
            <person name="Spatafora J.W."/>
            <person name="Berbee M.L."/>
        </authorList>
    </citation>
    <scope>NUCLEOTIDE SEQUENCE [LARGE SCALE GENOMIC DNA]</scope>
    <source>
        <strain evidence="5 6">NRRL 28638</strain>
    </source>
</reference>
<gene>
    <name evidence="5" type="ORF">CONCODRAFT_8638</name>
</gene>
<dbReference type="InterPro" id="IPR008278">
    <property type="entry name" value="4-PPantetheinyl_Trfase_dom"/>
</dbReference>
<feature type="domain" description="4'-phosphopantetheinyl transferase N-terminal" evidence="4">
    <location>
        <begin position="15"/>
        <end position="120"/>
    </location>
</feature>
<dbReference type="EC" id="2.7.8.7" evidence="1"/>
<evidence type="ECO:0000313" key="6">
    <source>
        <dbReference type="Proteomes" id="UP000070444"/>
    </source>
</evidence>
<sequence>MNTPKILYTWYFNTSKWNPTDSEFNHLCSKLPPLGEKKVRGFIQLKDRKSALISQLLRYKLFFELRNKLKLDNIAIKDILFQSTKEGRPSISPSSVGYTHFSKIDFNITHHGDIVALVAAEGGSKVGVDVMKIELPSYEKDLDSFLEVFKTELSDREWNQIKLDGANDGHSLNIFYEIWCLKEALLKSYGTGLTDYLSKEDFNLNGKPRDAKNVIWNQSTIDHFGKPLNNIKFQENYLNEDHCICTAVYPCTEEEFQENCPITYEEVTINELDGVLG</sequence>
<dbReference type="GO" id="GO:0005829">
    <property type="term" value="C:cytosol"/>
    <property type="evidence" value="ECO:0007669"/>
    <property type="project" value="TreeGrafter"/>
</dbReference>
<evidence type="ECO:0000256" key="2">
    <source>
        <dbReference type="ARBA" id="ARBA00022679"/>
    </source>
</evidence>
<organism evidence="5 6">
    <name type="scientific">Conidiobolus coronatus (strain ATCC 28846 / CBS 209.66 / NRRL 28638)</name>
    <name type="common">Delacroixia coronata</name>
    <dbReference type="NCBI Taxonomy" id="796925"/>
    <lineage>
        <taxon>Eukaryota</taxon>
        <taxon>Fungi</taxon>
        <taxon>Fungi incertae sedis</taxon>
        <taxon>Zoopagomycota</taxon>
        <taxon>Entomophthoromycotina</taxon>
        <taxon>Entomophthoromycetes</taxon>
        <taxon>Entomophthorales</taxon>
        <taxon>Ancylistaceae</taxon>
        <taxon>Conidiobolus</taxon>
    </lineage>
</organism>
<dbReference type="Pfam" id="PF22624">
    <property type="entry name" value="AASDHPPT_N"/>
    <property type="match status" value="1"/>
</dbReference>
<feature type="domain" description="4'-phosphopantetheinyl transferase" evidence="3">
    <location>
        <begin position="126"/>
        <end position="220"/>
    </location>
</feature>
<dbReference type="Proteomes" id="UP000070444">
    <property type="component" value="Unassembled WGS sequence"/>
</dbReference>
<evidence type="ECO:0000259" key="3">
    <source>
        <dbReference type="Pfam" id="PF01648"/>
    </source>
</evidence>